<dbReference type="eggNOG" id="COG2812">
    <property type="taxonomic scope" value="Bacteria"/>
</dbReference>
<evidence type="ECO:0000256" key="9">
    <source>
        <dbReference type="ARBA" id="ARBA00022840"/>
    </source>
</evidence>
<dbReference type="InterPro" id="IPR022754">
    <property type="entry name" value="DNA_pol_III_gamma-3"/>
</dbReference>
<dbReference type="InterPro" id="IPR003593">
    <property type="entry name" value="AAA+_ATPase"/>
</dbReference>
<keyword evidence="10" id="KW-0239">DNA-directed DNA polymerase</keyword>
<dbReference type="SUPFAM" id="SSF48019">
    <property type="entry name" value="post-AAA+ oligomerization domain-like"/>
    <property type="match status" value="1"/>
</dbReference>
<evidence type="ECO:0000256" key="11">
    <source>
        <dbReference type="ARBA" id="ARBA00049244"/>
    </source>
</evidence>
<dbReference type="PATRIC" id="fig|1121865.3.peg.1195"/>
<evidence type="ECO:0000256" key="8">
    <source>
        <dbReference type="ARBA" id="ARBA00022833"/>
    </source>
</evidence>
<dbReference type="Pfam" id="PF13177">
    <property type="entry name" value="DNA_pol3_delta2"/>
    <property type="match status" value="1"/>
</dbReference>
<evidence type="ECO:0000256" key="4">
    <source>
        <dbReference type="ARBA" id="ARBA00022695"/>
    </source>
</evidence>
<keyword evidence="5" id="KW-0235">DNA replication</keyword>
<dbReference type="InterPro" id="IPR012763">
    <property type="entry name" value="DNA_pol_III_sug/sutau_N"/>
</dbReference>
<reference evidence="15 16" key="1">
    <citation type="submission" date="2013-03" db="EMBL/GenBank/DDBJ databases">
        <title>The Genome Sequence of Enterococcus columbae ATCC_51263 (PacBio/Illumina hybrid assembly).</title>
        <authorList>
            <consortium name="The Broad Institute Genomics Platform"/>
            <consortium name="The Broad Institute Genome Sequencing Center for Infectious Disease"/>
            <person name="Earl A."/>
            <person name="Russ C."/>
            <person name="Gilmore M."/>
            <person name="Surin D."/>
            <person name="Walker B."/>
            <person name="Young S."/>
            <person name="Zeng Q."/>
            <person name="Gargeya S."/>
            <person name="Fitzgerald M."/>
            <person name="Haas B."/>
            <person name="Abouelleil A."/>
            <person name="Allen A.W."/>
            <person name="Alvarado L."/>
            <person name="Arachchi H.M."/>
            <person name="Berlin A.M."/>
            <person name="Chapman S.B."/>
            <person name="Gainer-Dewar J."/>
            <person name="Goldberg J."/>
            <person name="Griggs A."/>
            <person name="Gujja S."/>
            <person name="Hansen M."/>
            <person name="Howarth C."/>
            <person name="Imamovic A."/>
            <person name="Ireland A."/>
            <person name="Larimer J."/>
            <person name="McCowan C."/>
            <person name="Murphy C."/>
            <person name="Pearson M."/>
            <person name="Poon T.W."/>
            <person name="Priest M."/>
            <person name="Roberts A."/>
            <person name="Saif S."/>
            <person name="Shea T."/>
            <person name="Sisk P."/>
            <person name="Sykes S."/>
            <person name="Wortman J."/>
            <person name="Nusbaum C."/>
            <person name="Birren B."/>
        </authorList>
    </citation>
    <scope>NUCLEOTIDE SEQUENCE [LARGE SCALE GENOMIC DNA]</scope>
    <source>
        <strain evidence="15 16">ATCC 51263</strain>
    </source>
</reference>
<evidence type="ECO:0000259" key="14">
    <source>
        <dbReference type="SMART" id="SM00382"/>
    </source>
</evidence>
<dbReference type="InterPro" id="IPR008921">
    <property type="entry name" value="DNA_pol3_clamp-load_cplx_C"/>
</dbReference>
<dbReference type="Gene3D" id="1.20.272.10">
    <property type="match status" value="1"/>
</dbReference>
<keyword evidence="16" id="KW-1185">Reference proteome</keyword>
<organism evidence="15 16">
    <name type="scientific">Enterococcus columbae DSM 7374 = ATCC 51263</name>
    <dbReference type="NCBI Taxonomy" id="1121865"/>
    <lineage>
        <taxon>Bacteria</taxon>
        <taxon>Bacillati</taxon>
        <taxon>Bacillota</taxon>
        <taxon>Bacilli</taxon>
        <taxon>Lactobacillales</taxon>
        <taxon>Enterococcaceae</taxon>
        <taxon>Enterococcus</taxon>
    </lineage>
</organism>
<dbReference type="InterPro" id="IPR050238">
    <property type="entry name" value="DNA_Rep/Repair_Clamp_Loader"/>
</dbReference>
<dbReference type="GO" id="GO:0006261">
    <property type="term" value="P:DNA-templated DNA replication"/>
    <property type="evidence" value="ECO:0007669"/>
    <property type="project" value="TreeGrafter"/>
</dbReference>
<dbReference type="FunFam" id="1.10.8.60:FF:000013">
    <property type="entry name" value="DNA polymerase III subunit gamma/tau"/>
    <property type="match status" value="1"/>
</dbReference>
<gene>
    <name evidence="15" type="ORF">I568_01843</name>
</gene>
<dbReference type="GO" id="GO:0005524">
    <property type="term" value="F:ATP binding"/>
    <property type="evidence" value="ECO:0007669"/>
    <property type="project" value="UniProtKB-KW"/>
</dbReference>
<dbReference type="CDD" id="cd00009">
    <property type="entry name" value="AAA"/>
    <property type="match status" value="1"/>
</dbReference>
<dbReference type="SUPFAM" id="SSF52540">
    <property type="entry name" value="P-loop containing nucleoside triphosphate hydrolases"/>
    <property type="match status" value="1"/>
</dbReference>
<dbReference type="EC" id="2.7.7.7" evidence="2"/>
<evidence type="ECO:0000256" key="10">
    <source>
        <dbReference type="ARBA" id="ARBA00022932"/>
    </source>
</evidence>
<evidence type="ECO:0000256" key="12">
    <source>
        <dbReference type="SAM" id="Coils"/>
    </source>
</evidence>
<dbReference type="GO" id="GO:0003887">
    <property type="term" value="F:DNA-directed DNA polymerase activity"/>
    <property type="evidence" value="ECO:0007669"/>
    <property type="project" value="UniProtKB-KW"/>
</dbReference>
<dbReference type="AlphaFoldDB" id="S1MVE3"/>
<dbReference type="GO" id="GO:0009360">
    <property type="term" value="C:DNA polymerase III complex"/>
    <property type="evidence" value="ECO:0007669"/>
    <property type="project" value="InterPro"/>
</dbReference>
<evidence type="ECO:0000256" key="2">
    <source>
        <dbReference type="ARBA" id="ARBA00012417"/>
    </source>
</evidence>
<dbReference type="FunFam" id="3.40.50.300:FF:000014">
    <property type="entry name" value="DNA polymerase III subunit gamma/tau"/>
    <property type="match status" value="1"/>
</dbReference>
<keyword evidence="3" id="KW-0808">Transferase</keyword>
<dbReference type="SMART" id="SM00382">
    <property type="entry name" value="AAA"/>
    <property type="match status" value="1"/>
</dbReference>
<dbReference type="PANTHER" id="PTHR11669:SF0">
    <property type="entry name" value="PROTEIN STICHEL-LIKE 2"/>
    <property type="match status" value="1"/>
</dbReference>
<evidence type="ECO:0000256" key="13">
    <source>
        <dbReference type="SAM" id="MobiDB-lite"/>
    </source>
</evidence>
<evidence type="ECO:0000256" key="6">
    <source>
        <dbReference type="ARBA" id="ARBA00022723"/>
    </source>
</evidence>
<sequence>MSYQALYRVWRSQRFEDIVGQQAITQTLKNAIKQEQISHAYLFTGPRGTGKTSAAKIFAKAVNCPNQVDGEPCNECEMCRSITEGRQDDVIEMDAASNNGVDEVRLIRDRANYAPTQATYKVYIIDEVHMLSTGAFNALLKTLEEPKKNVIFILATTEAHQIPATIISRTQRFDFKRIQPAAIITHLAHILDQEKRSYEMAALELIARCAEGGMRDALSILDQAIAFSDQQVDLQTAMAVTGSLSNETMDQLLQDCFEHQTTQALEKIRELLYSGKEAKRLVENLLVYCRDVLIQKQAPEYLAQQSTNYTESFYSFSQQVPESTLYQWMEILNKTQQDLRFTTNPTIYLEVAIVQLASCSNNQAAVLMQQTASNLTTRDIATESGSEQVGQLKQQIQQLSKELAELKQTVARTQTHTPEKAKAQPKSHTSNIQYRLPKTQVFEVLSEATRQHLEMVNQAWPELLQHLKVTQRALLGASKVQAASPNGVVIAFGYEILCQKAANDQELITDVQNYLSLIIKDYVPKLVFIPEDNWPELRREFVQIHKAQLQQSNNEQDTNEAKATEESLAEPTPIAQDASYMEALLGSGEDQESRLEDEMVQKAQDLFGDLAIIEDN</sequence>
<feature type="region of interest" description="Disordered" evidence="13">
    <location>
        <begin position="549"/>
        <end position="573"/>
    </location>
</feature>
<dbReference type="STRING" id="1121865.OMW_01224"/>
<feature type="coiled-coil region" evidence="12">
    <location>
        <begin position="382"/>
        <end position="416"/>
    </location>
</feature>
<keyword evidence="4" id="KW-0548">Nucleotidyltransferase</keyword>
<dbReference type="NCBIfam" id="NF004046">
    <property type="entry name" value="PRK05563.1"/>
    <property type="match status" value="1"/>
</dbReference>
<protein>
    <recommendedName>
        <fullName evidence="2">DNA-directed DNA polymerase</fullName>
        <ecNumber evidence="2">2.7.7.7</ecNumber>
    </recommendedName>
</protein>
<dbReference type="NCBIfam" id="TIGR02397">
    <property type="entry name" value="dnaX_nterm"/>
    <property type="match status" value="1"/>
</dbReference>
<proteinExistence type="inferred from homology"/>
<accession>S1MVE3</accession>
<keyword evidence="7" id="KW-0547">Nucleotide-binding</keyword>
<name>S1MVE3_9ENTE</name>
<dbReference type="GO" id="GO:0046872">
    <property type="term" value="F:metal ion binding"/>
    <property type="evidence" value="ECO:0007669"/>
    <property type="project" value="UniProtKB-KW"/>
</dbReference>
<evidence type="ECO:0000256" key="1">
    <source>
        <dbReference type="ARBA" id="ARBA00006360"/>
    </source>
</evidence>
<dbReference type="Gene3D" id="3.40.50.300">
    <property type="entry name" value="P-loop containing nucleotide triphosphate hydrolases"/>
    <property type="match status" value="1"/>
</dbReference>
<dbReference type="InterPro" id="IPR045085">
    <property type="entry name" value="HLD_clamp_pol_III_gamma_tau"/>
</dbReference>
<evidence type="ECO:0000256" key="7">
    <source>
        <dbReference type="ARBA" id="ARBA00022741"/>
    </source>
</evidence>
<dbReference type="RefSeq" id="WP_016183365.1">
    <property type="nucleotide sequence ID" value="NZ_JXKI01000025.1"/>
</dbReference>
<evidence type="ECO:0000256" key="5">
    <source>
        <dbReference type="ARBA" id="ARBA00022705"/>
    </source>
</evidence>
<evidence type="ECO:0000256" key="3">
    <source>
        <dbReference type="ARBA" id="ARBA00022679"/>
    </source>
</evidence>
<keyword evidence="6" id="KW-0479">Metal-binding</keyword>
<comment type="catalytic activity">
    <reaction evidence="11">
        <text>DNA(n) + a 2'-deoxyribonucleoside 5'-triphosphate = DNA(n+1) + diphosphate</text>
        <dbReference type="Rhea" id="RHEA:22508"/>
        <dbReference type="Rhea" id="RHEA-COMP:17339"/>
        <dbReference type="Rhea" id="RHEA-COMP:17340"/>
        <dbReference type="ChEBI" id="CHEBI:33019"/>
        <dbReference type="ChEBI" id="CHEBI:61560"/>
        <dbReference type="ChEBI" id="CHEBI:173112"/>
        <dbReference type="EC" id="2.7.7.7"/>
    </reaction>
</comment>
<dbReference type="PRINTS" id="PR00300">
    <property type="entry name" value="CLPPROTEASEA"/>
</dbReference>
<feature type="domain" description="AAA+ ATPase" evidence="14">
    <location>
        <begin position="37"/>
        <end position="179"/>
    </location>
</feature>
<dbReference type="EMBL" id="ASWJ01000008">
    <property type="protein sequence ID" value="EOW80665.1"/>
    <property type="molecule type" value="Genomic_DNA"/>
</dbReference>
<dbReference type="Proteomes" id="UP000014113">
    <property type="component" value="Unassembled WGS sequence"/>
</dbReference>
<keyword evidence="9" id="KW-0067">ATP-binding</keyword>
<evidence type="ECO:0000313" key="15">
    <source>
        <dbReference type="EMBL" id="EOW80665.1"/>
    </source>
</evidence>
<dbReference type="Pfam" id="PF12169">
    <property type="entry name" value="DNA_pol3_gamma3"/>
    <property type="match status" value="1"/>
</dbReference>
<evidence type="ECO:0000313" key="16">
    <source>
        <dbReference type="Proteomes" id="UP000014113"/>
    </source>
</evidence>
<keyword evidence="8" id="KW-0862">Zinc</keyword>
<dbReference type="Gene3D" id="1.10.8.60">
    <property type="match status" value="1"/>
</dbReference>
<comment type="similarity">
    <text evidence="1">Belongs to the DnaX/STICHEL family.</text>
</comment>
<dbReference type="OrthoDB" id="9810148at2"/>
<comment type="caution">
    <text evidence="15">The sequence shown here is derived from an EMBL/GenBank/DDBJ whole genome shotgun (WGS) entry which is preliminary data.</text>
</comment>
<dbReference type="CDD" id="cd18137">
    <property type="entry name" value="HLD_clamp_pol_III_gamma_tau"/>
    <property type="match status" value="1"/>
</dbReference>
<dbReference type="GO" id="GO:0003677">
    <property type="term" value="F:DNA binding"/>
    <property type="evidence" value="ECO:0007669"/>
    <property type="project" value="InterPro"/>
</dbReference>
<dbReference type="InterPro" id="IPR001270">
    <property type="entry name" value="ClpA/B"/>
</dbReference>
<dbReference type="Pfam" id="PF22608">
    <property type="entry name" value="DNAX_ATPase_lid"/>
    <property type="match status" value="1"/>
</dbReference>
<dbReference type="InterPro" id="IPR027417">
    <property type="entry name" value="P-loop_NTPase"/>
</dbReference>
<dbReference type="PANTHER" id="PTHR11669">
    <property type="entry name" value="REPLICATION FACTOR C / DNA POLYMERASE III GAMMA-TAU SUBUNIT"/>
    <property type="match status" value="1"/>
</dbReference>
<keyword evidence="12" id="KW-0175">Coiled coil</keyword>